<sequence length="272" mass="31164">MLSIERTYQHKQACAHKKRHLRKSHAFTSLTNYVKECLILDNTNMCRTSTPRVVDLGCGRGADFIRFERRFPGVNYTGIDMSENMLSQGPFRHHDRVRLICQSIETASLPTADIIWSFMGMQNACSTRSKLKTFLGRINDCLETDGIFLGAFPNGTRILRDMHHLDDHKQLYRFCPIPAPNRQEKWYSFTLKDAYENLQEAAISPAEVFDCAKTLGFEVQALSFAEYIRSCASSSDKSELFSKIVGDAEVPAWAMRLAEYYTCFVIRKRTVT</sequence>
<dbReference type="InterPro" id="IPR039753">
    <property type="entry name" value="RG7MT1"/>
</dbReference>
<accession>A0A0D1DU79</accession>
<dbReference type="SUPFAM" id="SSF53335">
    <property type="entry name" value="S-adenosyl-L-methionine-dependent methyltransferases"/>
    <property type="match status" value="1"/>
</dbReference>
<gene>
    <name evidence="2" type="ORF">UMAG_11033</name>
</gene>
<feature type="domain" description="Methyltransferase" evidence="1">
    <location>
        <begin position="53"/>
        <end position="146"/>
    </location>
</feature>
<evidence type="ECO:0000313" key="2">
    <source>
        <dbReference type="EMBL" id="KIS66145.1"/>
    </source>
</evidence>
<evidence type="ECO:0000313" key="3">
    <source>
        <dbReference type="Proteomes" id="UP000000561"/>
    </source>
</evidence>
<dbReference type="EMBL" id="CM003159">
    <property type="protein sequence ID" value="KIS66145.1"/>
    <property type="molecule type" value="Genomic_DNA"/>
</dbReference>
<organism evidence="2 3">
    <name type="scientific">Mycosarcoma maydis</name>
    <name type="common">Corn smut fungus</name>
    <name type="synonym">Ustilago maydis</name>
    <dbReference type="NCBI Taxonomy" id="5270"/>
    <lineage>
        <taxon>Eukaryota</taxon>
        <taxon>Fungi</taxon>
        <taxon>Dikarya</taxon>
        <taxon>Basidiomycota</taxon>
        <taxon>Ustilaginomycotina</taxon>
        <taxon>Ustilaginomycetes</taxon>
        <taxon>Ustilaginales</taxon>
        <taxon>Ustilaginaceae</taxon>
        <taxon>Mycosarcoma</taxon>
    </lineage>
</organism>
<dbReference type="PANTHER" id="PTHR12189">
    <property type="entry name" value="MRNA GUANINE-7- METHYLTRANSFERASE"/>
    <property type="match status" value="1"/>
</dbReference>
<name>A0A0D1DU79_MYCMD</name>
<keyword evidence="3" id="KW-1185">Reference proteome</keyword>
<dbReference type="AlphaFoldDB" id="A0A0D1DU79"/>
<dbReference type="VEuPathDB" id="FungiDB:UMAG_11033"/>
<dbReference type="GeneID" id="23566969"/>
<dbReference type="GO" id="GO:0006370">
    <property type="term" value="P:7-methylguanosine mRNA capping"/>
    <property type="evidence" value="ECO:0000318"/>
    <property type="project" value="GO_Central"/>
</dbReference>
<dbReference type="InterPro" id="IPR029063">
    <property type="entry name" value="SAM-dependent_MTases_sf"/>
</dbReference>
<dbReference type="Gene3D" id="3.40.50.150">
    <property type="entry name" value="Vaccinia Virus protein VP39"/>
    <property type="match status" value="1"/>
</dbReference>
<dbReference type="FunCoup" id="A0A0D1DU79">
    <property type="interactions" value="658"/>
</dbReference>
<dbReference type="PANTHER" id="PTHR12189:SF2">
    <property type="entry name" value="MRNA CAP GUANINE-N7 METHYLTRANSFERASE"/>
    <property type="match status" value="1"/>
</dbReference>
<dbReference type="OrthoDB" id="2555423at2759"/>
<protein>
    <recommendedName>
        <fullName evidence="1">Methyltransferase domain-containing protein</fullName>
    </recommendedName>
</protein>
<dbReference type="KEGG" id="uma:UMAG_11033"/>
<proteinExistence type="predicted"/>
<dbReference type="GO" id="GO:0005634">
    <property type="term" value="C:nucleus"/>
    <property type="evidence" value="ECO:0000318"/>
    <property type="project" value="GO_Central"/>
</dbReference>
<dbReference type="InParanoid" id="A0A0D1DU79"/>
<dbReference type="InterPro" id="IPR041698">
    <property type="entry name" value="Methyltransf_25"/>
</dbReference>
<dbReference type="Pfam" id="PF13649">
    <property type="entry name" value="Methyltransf_25"/>
    <property type="match status" value="1"/>
</dbReference>
<evidence type="ECO:0000259" key="1">
    <source>
        <dbReference type="Pfam" id="PF13649"/>
    </source>
</evidence>
<dbReference type="Proteomes" id="UP000000561">
    <property type="component" value="Chromosome 20"/>
</dbReference>
<dbReference type="STRING" id="237631.A0A0D1DU79"/>
<dbReference type="CDD" id="cd02440">
    <property type="entry name" value="AdoMet_MTases"/>
    <property type="match status" value="1"/>
</dbReference>
<reference evidence="2 3" key="1">
    <citation type="journal article" date="2006" name="Nature">
        <title>Insights from the genome of the biotrophic fungal plant pathogen Ustilago maydis.</title>
        <authorList>
            <person name="Kamper J."/>
            <person name="Kahmann R."/>
            <person name="Bolker M."/>
            <person name="Ma L.J."/>
            <person name="Brefort T."/>
            <person name="Saville B.J."/>
            <person name="Banuett F."/>
            <person name="Kronstad J.W."/>
            <person name="Gold S.E."/>
            <person name="Muller O."/>
            <person name="Perlin M.H."/>
            <person name="Wosten H.A."/>
            <person name="de Vries R."/>
            <person name="Ruiz-Herrera J."/>
            <person name="Reynaga-Pena C.G."/>
            <person name="Snetselaar K."/>
            <person name="McCann M."/>
            <person name="Perez-Martin J."/>
            <person name="Feldbrugge M."/>
            <person name="Basse C.W."/>
            <person name="Steinberg G."/>
            <person name="Ibeas J.I."/>
            <person name="Holloman W."/>
            <person name="Guzman P."/>
            <person name="Farman M."/>
            <person name="Stajich J.E."/>
            <person name="Sentandreu R."/>
            <person name="Gonzalez-Prieto J.M."/>
            <person name="Kennell J.C."/>
            <person name="Molina L."/>
            <person name="Schirawski J."/>
            <person name="Mendoza-Mendoza A."/>
            <person name="Greilinger D."/>
            <person name="Munch K."/>
            <person name="Rossel N."/>
            <person name="Scherer M."/>
            <person name="Vranes M."/>
            <person name="Ladendorf O."/>
            <person name="Vincon V."/>
            <person name="Fuchs U."/>
            <person name="Sandrock B."/>
            <person name="Meng S."/>
            <person name="Ho E.C."/>
            <person name="Cahill M.J."/>
            <person name="Boyce K.J."/>
            <person name="Klose J."/>
            <person name="Klosterman S.J."/>
            <person name="Deelstra H.J."/>
            <person name="Ortiz-Castellanos L."/>
            <person name="Li W."/>
            <person name="Sanchez-Alonso P."/>
            <person name="Schreier P.H."/>
            <person name="Hauser-Hahn I."/>
            <person name="Vaupel M."/>
            <person name="Koopmann E."/>
            <person name="Friedrich G."/>
            <person name="Voss H."/>
            <person name="Schluter T."/>
            <person name="Margolis J."/>
            <person name="Platt D."/>
            <person name="Swimmer C."/>
            <person name="Gnirke A."/>
            <person name="Chen F."/>
            <person name="Vysotskaia V."/>
            <person name="Mannhaupt G."/>
            <person name="Guldener U."/>
            <person name="Munsterkotter M."/>
            <person name="Haase D."/>
            <person name="Oesterheld M."/>
            <person name="Mewes H.W."/>
            <person name="Mauceli E.W."/>
            <person name="DeCaprio D."/>
            <person name="Wade C.M."/>
            <person name="Butler J."/>
            <person name="Young S."/>
            <person name="Jaffe D.B."/>
            <person name="Calvo S."/>
            <person name="Nusbaum C."/>
            <person name="Galagan J."/>
            <person name="Birren B.W."/>
        </authorList>
    </citation>
    <scope>NUCLEOTIDE SEQUENCE [LARGE SCALE GENOMIC DNA]</scope>
    <source>
        <strain evidence="3">DSM 14603 / FGSC 9021 / UM521</strain>
    </source>
</reference>
<dbReference type="GO" id="GO:0004482">
    <property type="term" value="F:mRNA 5'-cap (guanine-N7-)-methyltransferase activity"/>
    <property type="evidence" value="ECO:0000318"/>
    <property type="project" value="GO_Central"/>
</dbReference>
<dbReference type="RefSeq" id="XP_011392321.1">
    <property type="nucleotide sequence ID" value="XM_011394019.1"/>
</dbReference>